<evidence type="ECO:0000313" key="2">
    <source>
        <dbReference type="Proteomes" id="UP000326678"/>
    </source>
</evidence>
<accession>A0A5P8VR11</accession>
<dbReference type="EMBL" id="CP045226">
    <property type="protein sequence ID" value="QFS42777.1"/>
    <property type="molecule type" value="Genomic_DNA"/>
</dbReference>
<gene>
    <name evidence="1" type="ORF">GXM_00250</name>
</gene>
<dbReference type="AlphaFoldDB" id="A0A5P8VR11"/>
<proteinExistence type="predicted"/>
<dbReference type="RefSeq" id="WP_194198698.1">
    <property type="nucleotide sequence ID" value="NZ_CP045226.1"/>
</dbReference>
<name>A0A5P8VR11_9NOSO</name>
<keyword evidence="2" id="KW-1185">Reference proteome</keyword>
<reference evidence="1 2" key="1">
    <citation type="submission" date="2019-10" db="EMBL/GenBank/DDBJ databases">
        <title>Genomic and transcriptomic insights into the perfect genentic adaptation of a filamentous nitrogen-fixing cyanobacterium to rice fields.</title>
        <authorList>
            <person name="Chen Z."/>
        </authorList>
    </citation>
    <scope>NUCLEOTIDE SEQUENCE [LARGE SCALE GENOMIC DNA]</scope>
    <source>
        <strain evidence="1">CCNUC1</strain>
    </source>
</reference>
<dbReference type="KEGG" id="nsh:GXM_00250"/>
<protein>
    <submittedName>
        <fullName evidence="1">Peptide ABC transporter substrate-binding protein</fullName>
    </submittedName>
</protein>
<organism evidence="1 2">
    <name type="scientific">Nostoc sphaeroides CCNUC1</name>
    <dbReference type="NCBI Taxonomy" id="2653204"/>
    <lineage>
        <taxon>Bacteria</taxon>
        <taxon>Bacillati</taxon>
        <taxon>Cyanobacteriota</taxon>
        <taxon>Cyanophyceae</taxon>
        <taxon>Nostocales</taxon>
        <taxon>Nostocaceae</taxon>
        <taxon>Nostoc</taxon>
    </lineage>
</organism>
<evidence type="ECO:0000313" key="1">
    <source>
        <dbReference type="EMBL" id="QFS42777.1"/>
    </source>
</evidence>
<dbReference type="Proteomes" id="UP000326678">
    <property type="component" value="Chromosome Gxm1"/>
</dbReference>
<sequence length="58" mass="6844">MATVQQRFAEQLPIFCLVNPISFQAVRERVNPIKFSAFGSTFWNIDELKITDYKNKYE</sequence>